<protein>
    <submittedName>
        <fullName evidence="1">Uncharacterized protein</fullName>
    </submittedName>
</protein>
<evidence type="ECO:0000313" key="2">
    <source>
        <dbReference type="Proteomes" id="UP000288805"/>
    </source>
</evidence>
<gene>
    <name evidence="1" type="ORF">CK203_094354</name>
</gene>
<sequence>MVGPSWTLRCVGVYGFVTNNGKRRHQKSLLVVLVLAGGALSLVDEALVAEAAQFQEHRDVRFICWGGGGGDTETRGCDSSVVEEGVRGVPLSMTLRDGSTVLLQANLGVSDLGTRVGEVEECSALVKGCVAERLMRDPASPEGGEGILWDEMSAIRGLWNDPLCGRGLKWREISGGKKELKRLVPNYPSKSNLNHAPLLLDGVGIRNGKTPFRWLKVEGFKDLVRNWWGGECSGSFSHILTLKLKALKQDLKYGIGRSSIMFLKNTSGFDAIRVVGCKGKEMPPTVEECEVRRWVVDDF</sequence>
<proteinExistence type="predicted"/>
<comment type="caution">
    <text evidence="1">The sequence shown here is derived from an EMBL/GenBank/DDBJ whole genome shotgun (WGS) entry which is preliminary data.</text>
</comment>
<reference evidence="1 2" key="1">
    <citation type="journal article" date="2018" name="PLoS Genet.">
        <title>Population sequencing reveals clonal diversity and ancestral inbreeding in the grapevine cultivar Chardonnay.</title>
        <authorList>
            <person name="Roach M.J."/>
            <person name="Johnson D.L."/>
            <person name="Bohlmann J."/>
            <person name="van Vuuren H.J."/>
            <person name="Jones S.J."/>
            <person name="Pretorius I.S."/>
            <person name="Schmidt S.A."/>
            <person name="Borneman A.R."/>
        </authorList>
    </citation>
    <scope>NUCLEOTIDE SEQUENCE [LARGE SCALE GENOMIC DNA]</scope>
    <source>
        <strain evidence="2">cv. Chardonnay</strain>
        <tissue evidence="1">Leaf</tissue>
    </source>
</reference>
<dbReference type="EMBL" id="QGNW01001951">
    <property type="protein sequence ID" value="RVW27462.1"/>
    <property type="molecule type" value="Genomic_DNA"/>
</dbReference>
<dbReference type="Proteomes" id="UP000288805">
    <property type="component" value="Unassembled WGS sequence"/>
</dbReference>
<organism evidence="1 2">
    <name type="scientific">Vitis vinifera</name>
    <name type="common">Grape</name>
    <dbReference type="NCBI Taxonomy" id="29760"/>
    <lineage>
        <taxon>Eukaryota</taxon>
        <taxon>Viridiplantae</taxon>
        <taxon>Streptophyta</taxon>
        <taxon>Embryophyta</taxon>
        <taxon>Tracheophyta</taxon>
        <taxon>Spermatophyta</taxon>
        <taxon>Magnoliopsida</taxon>
        <taxon>eudicotyledons</taxon>
        <taxon>Gunneridae</taxon>
        <taxon>Pentapetalae</taxon>
        <taxon>rosids</taxon>
        <taxon>Vitales</taxon>
        <taxon>Vitaceae</taxon>
        <taxon>Viteae</taxon>
        <taxon>Vitis</taxon>
    </lineage>
</organism>
<name>A0A438CW98_VITVI</name>
<evidence type="ECO:0000313" key="1">
    <source>
        <dbReference type="EMBL" id="RVW27462.1"/>
    </source>
</evidence>
<accession>A0A438CW98</accession>
<dbReference type="AlphaFoldDB" id="A0A438CW98"/>